<reference evidence="2 3" key="1">
    <citation type="submission" date="2022-02" db="EMBL/GenBank/DDBJ databases">
        <title>The car tank lid bacteriome: a reservoir of bacteria with potential in bioremediation of fuel.</title>
        <authorList>
            <person name="Vidal-Verdu A."/>
            <person name="Gomez-Martinez D."/>
            <person name="Latorre-Perez A."/>
            <person name="Pereto J."/>
            <person name="Porcar M."/>
        </authorList>
    </citation>
    <scope>NUCLEOTIDE SEQUENCE [LARGE SCALE GENOMIC DNA]</scope>
    <source>
        <strain evidence="2 3">4D.3</strain>
    </source>
</reference>
<gene>
    <name evidence="2" type="ORF">M1843_00685</name>
</gene>
<proteinExistence type="predicted"/>
<sequence>MGLDDDPFDHRATQDGRVLVSRGGRLVVTVSGARAARLVAQLGRDPEADQHLLARATGNYRRGNEKRRHRP</sequence>
<evidence type="ECO:0000256" key="1">
    <source>
        <dbReference type="SAM" id="MobiDB-lite"/>
    </source>
</evidence>
<organism evidence="2 3">
    <name type="scientific">Isoptericola peretonis</name>
    <dbReference type="NCBI Taxonomy" id="2918523"/>
    <lineage>
        <taxon>Bacteria</taxon>
        <taxon>Bacillati</taxon>
        <taxon>Actinomycetota</taxon>
        <taxon>Actinomycetes</taxon>
        <taxon>Micrococcales</taxon>
        <taxon>Promicromonosporaceae</taxon>
        <taxon>Isoptericola</taxon>
    </lineage>
</organism>
<evidence type="ECO:0000313" key="3">
    <source>
        <dbReference type="Proteomes" id="UP001651050"/>
    </source>
</evidence>
<accession>A0ABT0IYC4</accession>
<keyword evidence="3" id="KW-1185">Reference proteome</keyword>
<feature type="region of interest" description="Disordered" evidence="1">
    <location>
        <begin position="45"/>
        <end position="71"/>
    </location>
</feature>
<name>A0ABT0IYC4_9MICO</name>
<keyword evidence="2" id="KW-0449">Lipoprotein</keyword>
<evidence type="ECO:0000313" key="2">
    <source>
        <dbReference type="EMBL" id="MCK9792261.1"/>
    </source>
</evidence>
<dbReference type="Proteomes" id="UP001651050">
    <property type="component" value="Unassembled WGS sequence"/>
</dbReference>
<dbReference type="RefSeq" id="WP_416342139.1">
    <property type="nucleotide sequence ID" value="NZ_JALQCY010000001.1"/>
</dbReference>
<comment type="caution">
    <text evidence="2">The sequence shown here is derived from an EMBL/GenBank/DDBJ whole genome shotgun (WGS) entry which is preliminary data.</text>
</comment>
<protein>
    <submittedName>
        <fullName evidence="2">YjbF family lipoprotein</fullName>
    </submittedName>
</protein>
<dbReference type="EMBL" id="JALQCY010000001">
    <property type="protein sequence ID" value="MCK9792261.1"/>
    <property type="molecule type" value="Genomic_DNA"/>
</dbReference>